<comment type="caution">
    <text evidence="3">The sequence shown here is derived from an EMBL/GenBank/DDBJ whole genome shotgun (WGS) entry which is preliminary data.</text>
</comment>
<proteinExistence type="predicted"/>
<feature type="region of interest" description="Disordered" evidence="2">
    <location>
        <begin position="1"/>
        <end position="65"/>
    </location>
</feature>
<name>A0A8S3YW41_9EUPU</name>
<gene>
    <name evidence="3" type="ORF">CUNI_LOCUS5350</name>
</gene>
<keyword evidence="1" id="KW-0175">Coiled coil</keyword>
<feature type="compositionally biased region" description="Polar residues" evidence="2">
    <location>
        <begin position="45"/>
        <end position="60"/>
    </location>
</feature>
<sequence>MADTMSESASPHKHGDRQWRQSLRSASQERDKQANHIDGQDFRSRTPSPSLSKNADTNGTPLKLTKKRVTIANALRKSTGNMSGKLDKSAVDLTFIEAEYIKSLQRQIYFLELETNYLREQARKATEMHPQMVREADNMLTQLREMQAEIDQKNLEIKQKDSQINIHTSEKERIAELIHLEQENRRREKTLLTEELVTMKKEKDRLERELARKNQEILDVKNELDRSALELNNAEMKINTLKAQLEQRIEQHNMTMAALDEKRTQLLSTKAQLRELEEKFISSTITVKDKLNEDLRNELRLLHQRLTETELEVERDRFLRDKVADDIARIVRENSALTQQLTELTKQLEREKELRDSTTQRHSRSLGEISTLKEELAENEVLRNRLMQEREMSRQYLEQLKAEEAASKDYKLQINAMKKHALELDGMENTANIENSQLRKEKILLVDHVAELQRKLEEKDREILSLMATADDMEARLRSLDLRKSLELTQHSQKWEQFSNLADSMKSLAKSMTAQTTHNSQSLSQMTSQF</sequence>
<feature type="coiled-coil region" evidence="1">
    <location>
        <begin position="189"/>
        <end position="403"/>
    </location>
</feature>
<feature type="coiled-coil region" evidence="1">
    <location>
        <begin position="449"/>
        <end position="476"/>
    </location>
</feature>
<dbReference type="EMBL" id="CAJHNH020000777">
    <property type="protein sequence ID" value="CAG5119792.1"/>
    <property type="molecule type" value="Genomic_DNA"/>
</dbReference>
<evidence type="ECO:0000256" key="1">
    <source>
        <dbReference type="SAM" id="Coils"/>
    </source>
</evidence>
<feature type="compositionally biased region" description="Basic and acidic residues" evidence="2">
    <location>
        <begin position="27"/>
        <end position="44"/>
    </location>
</feature>
<accession>A0A8S3YW41</accession>
<evidence type="ECO:0000313" key="4">
    <source>
        <dbReference type="Proteomes" id="UP000678393"/>
    </source>
</evidence>
<dbReference type="AlphaFoldDB" id="A0A8S3YW41"/>
<evidence type="ECO:0000256" key="2">
    <source>
        <dbReference type="SAM" id="MobiDB-lite"/>
    </source>
</evidence>
<dbReference type="Proteomes" id="UP000678393">
    <property type="component" value="Unassembled WGS sequence"/>
</dbReference>
<feature type="region of interest" description="Disordered" evidence="2">
    <location>
        <begin position="510"/>
        <end position="530"/>
    </location>
</feature>
<evidence type="ECO:0000313" key="3">
    <source>
        <dbReference type="EMBL" id="CAG5119792.1"/>
    </source>
</evidence>
<protein>
    <submittedName>
        <fullName evidence="3">Uncharacterized protein</fullName>
    </submittedName>
</protein>
<dbReference type="OrthoDB" id="2130396at2759"/>
<feature type="coiled-coil region" evidence="1">
    <location>
        <begin position="136"/>
        <end position="163"/>
    </location>
</feature>
<keyword evidence="4" id="KW-1185">Reference proteome</keyword>
<organism evidence="3 4">
    <name type="scientific">Candidula unifasciata</name>
    <dbReference type="NCBI Taxonomy" id="100452"/>
    <lineage>
        <taxon>Eukaryota</taxon>
        <taxon>Metazoa</taxon>
        <taxon>Spiralia</taxon>
        <taxon>Lophotrochozoa</taxon>
        <taxon>Mollusca</taxon>
        <taxon>Gastropoda</taxon>
        <taxon>Heterobranchia</taxon>
        <taxon>Euthyneura</taxon>
        <taxon>Panpulmonata</taxon>
        <taxon>Eupulmonata</taxon>
        <taxon>Stylommatophora</taxon>
        <taxon>Helicina</taxon>
        <taxon>Helicoidea</taxon>
        <taxon>Geomitridae</taxon>
        <taxon>Candidula</taxon>
    </lineage>
</organism>
<reference evidence="3" key="1">
    <citation type="submission" date="2021-04" db="EMBL/GenBank/DDBJ databases">
        <authorList>
            <consortium name="Molecular Ecology Group"/>
        </authorList>
    </citation>
    <scope>NUCLEOTIDE SEQUENCE</scope>
</reference>